<keyword evidence="8" id="KW-1185">Reference proteome</keyword>
<feature type="transmembrane region" description="Helical" evidence="6">
    <location>
        <begin position="437"/>
        <end position="456"/>
    </location>
</feature>
<dbReference type="PANTHER" id="PTHR30250">
    <property type="entry name" value="PST FAMILY PREDICTED COLANIC ACID TRANSPORTER"/>
    <property type="match status" value="1"/>
</dbReference>
<keyword evidence="3 6" id="KW-0812">Transmembrane</keyword>
<dbReference type="Proteomes" id="UP000287563">
    <property type="component" value="Unassembled WGS sequence"/>
</dbReference>
<evidence type="ECO:0000313" key="7">
    <source>
        <dbReference type="EMBL" id="RWX56588.1"/>
    </source>
</evidence>
<comment type="subcellular location">
    <subcellularLocation>
        <location evidence="1">Cell membrane</location>
        <topology evidence="1">Multi-pass membrane protein</topology>
    </subcellularLocation>
</comment>
<evidence type="ECO:0000256" key="5">
    <source>
        <dbReference type="ARBA" id="ARBA00023136"/>
    </source>
</evidence>
<evidence type="ECO:0000313" key="8">
    <source>
        <dbReference type="Proteomes" id="UP000287563"/>
    </source>
</evidence>
<feature type="transmembrane region" description="Helical" evidence="6">
    <location>
        <begin position="12"/>
        <end position="33"/>
    </location>
</feature>
<proteinExistence type="predicted"/>
<evidence type="ECO:0000256" key="1">
    <source>
        <dbReference type="ARBA" id="ARBA00004651"/>
    </source>
</evidence>
<feature type="transmembrane region" description="Helical" evidence="6">
    <location>
        <begin position="78"/>
        <end position="101"/>
    </location>
</feature>
<dbReference type="RefSeq" id="WP_128781911.1">
    <property type="nucleotide sequence ID" value="NZ_RJLM01000001.1"/>
</dbReference>
<dbReference type="GO" id="GO:0005886">
    <property type="term" value="C:plasma membrane"/>
    <property type="evidence" value="ECO:0007669"/>
    <property type="project" value="UniProtKB-SubCell"/>
</dbReference>
<keyword evidence="2" id="KW-1003">Cell membrane</keyword>
<evidence type="ECO:0000256" key="4">
    <source>
        <dbReference type="ARBA" id="ARBA00022989"/>
    </source>
</evidence>
<dbReference type="PANTHER" id="PTHR30250:SF26">
    <property type="entry name" value="PSMA PROTEIN"/>
    <property type="match status" value="1"/>
</dbReference>
<accession>A0A3S3UL66</accession>
<gene>
    <name evidence="7" type="ORF">EDI28_00600</name>
</gene>
<evidence type="ECO:0000256" key="6">
    <source>
        <dbReference type="SAM" id="Phobius"/>
    </source>
</evidence>
<comment type="caution">
    <text evidence="7">The sequence shown here is derived from an EMBL/GenBank/DDBJ whole genome shotgun (WGS) entry which is preliminary data.</text>
</comment>
<keyword evidence="4 6" id="KW-1133">Transmembrane helix</keyword>
<dbReference type="EMBL" id="RJLM01000001">
    <property type="protein sequence ID" value="RWX56588.1"/>
    <property type="molecule type" value="Genomic_DNA"/>
</dbReference>
<feature type="transmembrane region" description="Helical" evidence="6">
    <location>
        <begin position="211"/>
        <end position="231"/>
    </location>
</feature>
<feature type="transmembrane region" description="Helical" evidence="6">
    <location>
        <begin position="353"/>
        <end position="372"/>
    </location>
</feature>
<feature type="transmembrane region" description="Helical" evidence="6">
    <location>
        <begin position="165"/>
        <end position="186"/>
    </location>
</feature>
<dbReference type="OrthoDB" id="9943682at2"/>
<feature type="transmembrane region" description="Helical" evidence="6">
    <location>
        <begin position="39"/>
        <end position="57"/>
    </location>
</feature>
<sequence length="470" mass="52913">MSYKKGISVGLINVPIQVLSALAANVIIINQIGKGNLDVWYLLISTMPLFTALELSFPSLMLRNLNKKAKTRRVVRDYLIKAICLSTLLQFIAILSIKLYLGVFESSVWLFFVGAYLRTIANIVISVPYSRGFIVHEKIYRVSYASLLPVTIVALFTVVGNLDLYWLYVVWFLSSIAVFIFAGLSYNKSNVELDSVEYCSKGLKFKFKENLSLLATTVPGLFIFNLSIYYLKAYSSNEDVVTYGFILQLVNVYYLVNNIIPSVFAPNLSKSFFSGNKVSSEVLKIVDCNVCLAVLAFIFIFLVGEDILGLLFSTSFDIEEIRSILFCIAIFILIESIQVTLTFFGISTGKYNYHYQSLCSAILVTVLSYYLIPLYGYLGLVYSVCSAQVLTCLPFNTYLVCKHLEIDLTLIIKRMILLLVSFSSLLTLQQLIRDDGIFFQILCFAIALTTALLIMYKLVMVKILRKSSCA</sequence>
<protein>
    <recommendedName>
        <fullName evidence="9">Polysaccharide biosynthesis protein C-terminal domain-containing protein</fullName>
    </recommendedName>
</protein>
<dbReference type="InterPro" id="IPR050833">
    <property type="entry name" value="Poly_Biosynth_Transport"/>
</dbReference>
<evidence type="ECO:0008006" key="9">
    <source>
        <dbReference type="Google" id="ProtNLM"/>
    </source>
</evidence>
<keyword evidence="5 6" id="KW-0472">Membrane</keyword>
<organism evidence="7 8">
    <name type="scientific">Photobacterium chitinilyticum</name>
    <dbReference type="NCBI Taxonomy" id="2485123"/>
    <lineage>
        <taxon>Bacteria</taxon>
        <taxon>Pseudomonadati</taxon>
        <taxon>Pseudomonadota</taxon>
        <taxon>Gammaproteobacteria</taxon>
        <taxon>Vibrionales</taxon>
        <taxon>Vibrionaceae</taxon>
        <taxon>Photobacterium</taxon>
    </lineage>
</organism>
<feature type="transmembrane region" description="Helical" evidence="6">
    <location>
        <begin position="107"/>
        <end position="127"/>
    </location>
</feature>
<name>A0A3S3UL66_9GAMM</name>
<feature type="transmembrane region" description="Helical" evidence="6">
    <location>
        <begin position="323"/>
        <end position="346"/>
    </location>
</feature>
<evidence type="ECO:0000256" key="2">
    <source>
        <dbReference type="ARBA" id="ARBA00022475"/>
    </source>
</evidence>
<reference evidence="7 8" key="1">
    <citation type="submission" date="2018-11" db="EMBL/GenBank/DDBJ databases">
        <title>Photobacterium sp. BEI247 sp. nov., a marine bacterium isolated from Yongle Blue Hole in the South China Sea.</title>
        <authorList>
            <person name="Wang X."/>
        </authorList>
    </citation>
    <scope>NUCLEOTIDE SEQUENCE [LARGE SCALE GENOMIC DNA]</scope>
    <source>
        <strain evidence="8">BEI247</strain>
    </source>
</reference>
<feature type="transmembrane region" description="Helical" evidence="6">
    <location>
        <begin position="139"/>
        <end position="159"/>
    </location>
</feature>
<feature type="transmembrane region" description="Helical" evidence="6">
    <location>
        <begin position="411"/>
        <end position="431"/>
    </location>
</feature>
<feature type="transmembrane region" description="Helical" evidence="6">
    <location>
        <begin position="285"/>
        <end position="303"/>
    </location>
</feature>
<dbReference type="AlphaFoldDB" id="A0A3S3UL66"/>
<evidence type="ECO:0000256" key="3">
    <source>
        <dbReference type="ARBA" id="ARBA00022692"/>
    </source>
</evidence>